<comment type="caution">
    <text evidence="8">The sequence shown here is derived from an EMBL/GenBank/DDBJ whole genome shotgun (WGS) entry which is preliminary data.</text>
</comment>
<dbReference type="Gene3D" id="3.90.400.10">
    <property type="entry name" value="Oligo-1,6-glucosidase, Domain 2"/>
    <property type="match status" value="1"/>
</dbReference>
<feature type="non-terminal residue" evidence="8">
    <location>
        <position position="908"/>
    </location>
</feature>
<feature type="compositionally biased region" description="Low complexity" evidence="6">
    <location>
        <begin position="482"/>
        <end position="507"/>
    </location>
</feature>
<dbReference type="InterPro" id="IPR006047">
    <property type="entry name" value="GH13_cat_dom"/>
</dbReference>
<dbReference type="EMBL" id="JAANHZ010000527">
    <property type="protein sequence ID" value="KAG5309991.1"/>
    <property type="molecule type" value="Genomic_DNA"/>
</dbReference>
<evidence type="ECO:0000256" key="2">
    <source>
        <dbReference type="ARBA" id="ARBA00008061"/>
    </source>
</evidence>
<evidence type="ECO:0000313" key="8">
    <source>
        <dbReference type="EMBL" id="KAG5309991.1"/>
    </source>
</evidence>
<keyword evidence="5" id="KW-0326">Glycosidase</keyword>
<organism evidence="8 9">
    <name type="scientific">Acromyrmex insinuator</name>
    <dbReference type="NCBI Taxonomy" id="230686"/>
    <lineage>
        <taxon>Eukaryota</taxon>
        <taxon>Metazoa</taxon>
        <taxon>Ecdysozoa</taxon>
        <taxon>Arthropoda</taxon>
        <taxon>Hexapoda</taxon>
        <taxon>Insecta</taxon>
        <taxon>Pterygota</taxon>
        <taxon>Neoptera</taxon>
        <taxon>Endopterygota</taxon>
        <taxon>Hymenoptera</taxon>
        <taxon>Apocrita</taxon>
        <taxon>Aculeata</taxon>
        <taxon>Formicoidea</taxon>
        <taxon>Formicidae</taxon>
        <taxon>Myrmicinae</taxon>
        <taxon>Acromyrmex</taxon>
    </lineage>
</organism>
<reference evidence="8" key="1">
    <citation type="submission" date="2020-02" db="EMBL/GenBank/DDBJ databases">
        <title>Relaxed selection underlies rapid genomic changes in the transitions from sociality to social parasitism in ants.</title>
        <authorList>
            <person name="Bi X."/>
        </authorList>
    </citation>
    <scope>NUCLEOTIDE SEQUENCE</scope>
    <source>
        <strain evidence="8">BGI-DK2013a</strain>
        <tissue evidence="8">Whole body</tissue>
    </source>
</reference>
<evidence type="ECO:0000256" key="1">
    <source>
        <dbReference type="ARBA" id="ARBA00001657"/>
    </source>
</evidence>
<evidence type="ECO:0000256" key="3">
    <source>
        <dbReference type="ARBA" id="ARBA00012741"/>
    </source>
</evidence>
<dbReference type="InterPro" id="IPR045857">
    <property type="entry name" value="O16G_dom_2"/>
</dbReference>
<protein>
    <recommendedName>
        <fullName evidence="3">alpha-glucosidase</fullName>
        <ecNumber evidence="3">3.2.1.20</ecNumber>
    </recommendedName>
</protein>
<dbReference type="InterPro" id="IPR022096">
    <property type="entry name" value="SBF1/SBF2"/>
</dbReference>
<feature type="region of interest" description="Disordered" evidence="6">
    <location>
        <begin position="635"/>
        <end position="657"/>
    </location>
</feature>
<evidence type="ECO:0000256" key="4">
    <source>
        <dbReference type="ARBA" id="ARBA00023180"/>
    </source>
</evidence>
<dbReference type="FunFam" id="3.90.400.10:FF:000001">
    <property type="entry name" value="Maltase A3, isoform A"/>
    <property type="match status" value="1"/>
</dbReference>
<dbReference type="SUPFAM" id="SSF51445">
    <property type="entry name" value="(Trans)glycosidases"/>
    <property type="match status" value="1"/>
</dbReference>
<feature type="region of interest" description="Disordered" evidence="6">
    <location>
        <begin position="482"/>
        <end position="517"/>
    </location>
</feature>
<evidence type="ECO:0000313" key="9">
    <source>
        <dbReference type="Proteomes" id="UP000667349"/>
    </source>
</evidence>
<dbReference type="Pfam" id="PF00128">
    <property type="entry name" value="Alpha-amylase"/>
    <property type="match status" value="3"/>
</dbReference>
<comment type="similarity">
    <text evidence="2">Belongs to the glycosyl hydrolase 13 family.</text>
</comment>
<dbReference type="InterPro" id="IPR017853">
    <property type="entry name" value="GH"/>
</dbReference>
<dbReference type="AlphaFoldDB" id="A0A836ERE3"/>
<name>A0A836ERE3_9HYME</name>
<dbReference type="SMART" id="SM00642">
    <property type="entry name" value="Aamy"/>
    <property type="match status" value="1"/>
</dbReference>
<evidence type="ECO:0000256" key="5">
    <source>
        <dbReference type="ARBA" id="ARBA00023295"/>
    </source>
</evidence>
<keyword evidence="5" id="KW-0378">Hydrolase</keyword>
<feature type="region of interest" description="Disordered" evidence="6">
    <location>
        <begin position="547"/>
        <end position="610"/>
    </location>
</feature>
<dbReference type="EC" id="3.2.1.20" evidence="3"/>
<evidence type="ECO:0000256" key="6">
    <source>
        <dbReference type="SAM" id="MobiDB-lite"/>
    </source>
</evidence>
<gene>
    <name evidence="8" type="primary">Mala2_1</name>
    <name evidence="8" type="ORF">G6Z75_0010941</name>
</gene>
<feature type="non-terminal residue" evidence="8">
    <location>
        <position position="1"/>
    </location>
</feature>
<feature type="compositionally biased region" description="Polar residues" evidence="6">
    <location>
        <begin position="636"/>
        <end position="654"/>
    </location>
</feature>
<dbReference type="Gene3D" id="3.20.20.80">
    <property type="entry name" value="Glycosidases"/>
    <property type="match status" value="3"/>
</dbReference>
<keyword evidence="9" id="KW-1185">Reference proteome</keyword>
<comment type="catalytic activity">
    <reaction evidence="1">
        <text>Hydrolysis of terminal, non-reducing (1-&gt;4)-linked alpha-D-glucose residues with release of alpha-D-glucose.</text>
        <dbReference type="EC" id="3.2.1.20"/>
    </reaction>
</comment>
<accession>A0A836ERE3</accession>
<dbReference type="PANTHER" id="PTHR13663">
    <property type="entry name" value="SIMILAR TO RIKEN CDNA 6430548M08"/>
    <property type="match status" value="1"/>
</dbReference>
<dbReference type="GO" id="GO:0005975">
    <property type="term" value="P:carbohydrate metabolic process"/>
    <property type="evidence" value="ECO:0007669"/>
    <property type="project" value="InterPro"/>
</dbReference>
<keyword evidence="4" id="KW-0325">Glycoprotein</keyword>
<dbReference type="GO" id="GO:0004558">
    <property type="term" value="F:alpha-1,4-glucosidase activity"/>
    <property type="evidence" value="ECO:0007669"/>
    <property type="project" value="UniProtKB-EC"/>
</dbReference>
<dbReference type="Proteomes" id="UP000667349">
    <property type="component" value="Unassembled WGS sequence"/>
</dbReference>
<evidence type="ECO:0000259" key="7">
    <source>
        <dbReference type="SMART" id="SM00642"/>
    </source>
</evidence>
<proteinExistence type="inferred from homology"/>
<dbReference type="Pfam" id="PF12335">
    <property type="entry name" value="SBF2"/>
    <property type="match status" value="1"/>
</dbReference>
<feature type="domain" description="Glycosyl hydrolase family 13 catalytic" evidence="7">
    <location>
        <begin position="8"/>
        <end position="297"/>
    </location>
</feature>
<dbReference type="PANTHER" id="PTHR13663:SF2">
    <property type="entry name" value="SIMILAR TO RIKEN CDNA 6430548M08"/>
    <property type="match status" value="1"/>
</dbReference>
<dbReference type="InterPro" id="IPR039872">
    <property type="entry name" value="KIAA0513"/>
</dbReference>
<feature type="compositionally biased region" description="Basic and acidic residues" evidence="6">
    <location>
        <begin position="573"/>
        <end position="591"/>
    </location>
</feature>
<sequence>WNNTVFYQIYPRSFYDSDADGIGDLKDKHMLIVSVAVMSRIRKLDYIAETGINAIWLSPIYTSVVLDLVPNHTSDKHIWFQKALHKKYKNYYIWADGRNNDDKTPLNNWISVFGGSAWTYVKSLNQWYLHQFQYRQPDLNFHNPAVRMEMLKVLKFWLDLLMVMEAYTDPNHTMQYYDYALLSFNFKFIININAKSSAQEFKQQIDLRINSMPRGKIANWAVRIASRSDRSDQMIMLSMVLPGLVVTYNGDEIGMVDKRDISWEDTQDFQMHIAGFSEANSTWLPVNQNYKELNRMKQMKAKSHYKIYKILVHMHRTEPALTEGSYKSITTNNDTVLGIIRTNGIRVVLLLINFSDDKQVVDLSREKLPSILKVKVSSMGFKVTQNLVNVKKIVLSAKAAVCKSIVVCQEQCCTCLYKHSTKVTVIVCDPELHSSTDMVDVTTALPSNGRASLIGRTRGALRSGSGEYLQGLGNRIGSALSSSLEESELTTTPSTPSSSPQAPALQPIKSEEQLGRRKLRLPRFGAGLSYEDYEAIARHKLERQGSANLSRTRKYPPGMTYEEIASSRSISSKKQENRIEQDDISPDRDSQESIEPIQEQDIKATGPDPYEKLNYKAARAPTRYQTVVFRLDMPCSSDSTSDQDGYGPSTSLDSNMDGRRIWQRSGSSGSVQSWASSLSADSQSEEAAADFMKAFVPLLFDAPNTIDQEQKANFGQMVLTESGRIWFSRVVNARRARACVTEASFYSLAQHFAVALFECHEADDFAPAKSLMNMCFTFYHEVEVPGLEPYREYLYTHLRVQPIWTSMRFWTAAFFDAVQCERASRPVPPRPKSLDQESIAAEDRKFQANIVFGQLGTFTCNMHAFGLSRALCTEFLRKQCIIANLTKEQEKMLRDNIDRMFDETEPWR</sequence>